<keyword evidence="4 6" id="KW-1133">Transmembrane helix</keyword>
<organism evidence="8 9">
    <name type="scientific">Gossypium mustelinum</name>
    <name type="common">Cotton</name>
    <name type="synonym">Gossypium caicoense</name>
    <dbReference type="NCBI Taxonomy" id="34275"/>
    <lineage>
        <taxon>Eukaryota</taxon>
        <taxon>Viridiplantae</taxon>
        <taxon>Streptophyta</taxon>
        <taxon>Embryophyta</taxon>
        <taxon>Tracheophyta</taxon>
        <taxon>Spermatophyta</taxon>
        <taxon>Magnoliopsida</taxon>
        <taxon>eudicotyledons</taxon>
        <taxon>Gunneridae</taxon>
        <taxon>Pentapetalae</taxon>
        <taxon>rosids</taxon>
        <taxon>malvids</taxon>
        <taxon>Malvales</taxon>
        <taxon>Malvaceae</taxon>
        <taxon>Malvoideae</taxon>
        <taxon>Gossypium</taxon>
    </lineage>
</organism>
<dbReference type="GO" id="GO:0015095">
    <property type="term" value="F:magnesium ion transmembrane transporter activity"/>
    <property type="evidence" value="ECO:0007669"/>
    <property type="project" value="UniProtKB-ARBA"/>
</dbReference>
<evidence type="ECO:0000313" key="8">
    <source>
        <dbReference type="EMBL" id="TYJ14571.1"/>
    </source>
</evidence>
<dbReference type="InterPro" id="IPR039204">
    <property type="entry name" value="MRS2-like"/>
</dbReference>
<dbReference type="Gene3D" id="1.20.58.340">
    <property type="entry name" value="Magnesium transport protein CorA, transmembrane region"/>
    <property type="match status" value="1"/>
</dbReference>
<gene>
    <name evidence="8" type="ORF">E1A91_A10G127300v1</name>
</gene>
<evidence type="ECO:0000256" key="7">
    <source>
        <dbReference type="SAM" id="Coils"/>
    </source>
</evidence>
<evidence type="ECO:0000256" key="1">
    <source>
        <dbReference type="ARBA" id="ARBA00004141"/>
    </source>
</evidence>
<dbReference type="Proteomes" id="UP000323597">
    <property type="component" value="Chromosome A10"/>
</dbReference>
<keyword evidence="6" id="KW-0813">Transport</keyword>
<dbReference type="PANTHER" id="PTHR13890">
    <property type="entry name" value="RNA SPLICING PROTEIN MRS2, MITOCHONDRIAL"/>
    <property type="match status" value="1"/>
</dbReference>
<accession>A0A5D2XNK6</accession>
<dbReference type="Pfam" id="PF22099">
    <property type="entry name" value="MRS2-like"/>
    <property type="match status" value="2"/>
</dbReference>
<feature type="coiled-coil region" evidence="7">
    <location>
        <begin position="186"/>
        <end position="213"/>
    </location>
</feature>
<keyword evidence="9" id="KW-1185">Reference proteome</keyword>
<evidence type="ECO:0000256" key="5">
    <source>
        <dbReference type="ARBA" id="ARBA00023136"/>
    </source>
</evidence>
<reference evidence="8 9" key="1">
    <citation type="submission" date="2019-07" db="EMBL/GenBank/DDBJ databases">
        <title>WGS assembly of Gossypium mustelinum.</title>
        <authorList>
            <person name="Chen Z.J."/>
            <person name="Sreedasyam A."/>
            <person name="Ando A."/>
            <person name="Song Q."/>
            <person name="De L."/>
            <person name="Hulse-Kemp A."/>
            <person name="Ding M."/>
            <person name="Ye W."/>
            <person name="Kirkbride R."/>
            <person name="Jenkins J."/>
            <person name="Plott C."/>
            <person name="Lovell J."/>
            <person name="Lin Y.-M."/>
            <person name="Vaughn R."/>
            <person name="Liu B."/>
            <person name="Li W."/>
            <person name="Simpson S."/>
            <person name="Scheffler B."/>
            <person name="Saski C."/>
            <person name="Grover C."/>
            <person name="Hu G."/>
            <person name="Conover J."/>
            <person name="Carlson J."/>
            <person name="Shu S."/>
            <person name="Boston L."/>
            <person name="Williams M."/>
            <person name="Peterson D."/>
            <person name="Mcgee K."/>
            <person name="Jones D."/>
            <person name="Wendel J."/>
            <person name="Stelly D."/>
            <person name="Grimwood J."/>
            <person name="Schmutz J."/>
        </authorList>
    </citation>
    <scope>NUCLEOTIDE SEQUENCE [LARGE SCALE GENOMIC DNA]</scope>
    <source>
        <strain evidence="8">1408120.09</strain>
    </source>
</reference>
<dbReference type="AlphaFoldDB" id="A0A5D2XNK6"/>
<dbReference type="FunFam" id="2.40.128.330:FF:000001">
    <property type="entry name" value="Magnesium transporter MRS2-1"/>
    <property type="match status" value="1"/>
</dbReference>
<dbReference type="SUPFAM" id="SSF144083">
    <property type="entry name" value="Magnesium transport protein CorA, transmembrane region"/>
    <property type="match status" value="1"/>
</dbReference>
<feature type="transmembrane region" description="Helical" evidence="6">
    <location>
        <begin position="320"/>
        <end position="343"/>
    </location>
</feature>
<keyword evidence="3 6" id="KW-0812">Transmembrane</keyword>
<dbReference type="CDD" id="cd12823">
    <property type="entry name" value="Mrs2_Mfm1p-like"/>
    <property type="match status" value="1"/>
</dbReference>
<dbReference type="GO" id="GO:0016020">
    <property type="term" value="C:membrane"/>
    <property type="evidence" value="ECO:0007669"/>
    <property type="project" value="UniProtKB-SubCell"/>
</dbReference>
<evidence type="ECO:0000313" key="9">
    <source>
        <dbReference type="Proteomes" id="UP000323597"/>
    </source>
</evidence>
<name>A0A5D2XNK6_GOSMU</name>
<evidence type="ECO:0000256" key="4">
    <source>
        <dbReference type="ARBA" id="ARBA00022989"/>
    </source>
</evidence>
<evidence type="ECO:0000256" key="2">
    <source>
        <dbReference type="ARBA" id="ARBA00007535"/>
    </source>
</evidence>
<evidence type="ECO:0000256" key="3">
    <source>
        <dbReference type="ARBA" id="ARBA00022692"/>
    </source>
</evidence>
<keyword evidence="7" id="KW-0175">Coiled coil</keyword>
<keyword evidence="6" id="KW-0460">Magnesium</keyword>
<protein>
    <recommendedName>
        <fullName evidence="6">Magnesium transporter</fullName>
    </recommendedName>
</protein>
<dbReference type="Gene3D" id="2.40.128.330">
    <property type="match status" value="1"/>
</dbReference>
<comment type="subcellular location">
    <subcellularLocation>
        <location evidence="1 6">Membrane</location>
        <topology evidence="1 6">Multi-pass membrane protein</topology>
    </subcellularLocation>
</comment>
<feature type="transmembrane region" description="Helical" evidence="6">
    <location>
        <begin position="355"/>
        <end position="377"/>
    </location>
</feature>
<comment type="function">
    <text evidence="6">Magnesium transporter that may mediate the influx of magnesium.</text>
</comment>
<dbReference type="EMBL" id="CM017645">
    <property type="protein sequence ID" value="TYJ14571.1"/>
    <property type="molecule type" value="Genomic_DNA"/>
</dbReference>
<dbReference type="InterPro" id="IPR045863">
    <property type="entry name" value="CorA_TM1_TM2"/>
</dbReference>
<dbReference type="PANTHER" id="PTHR13890:SF31">
    <property type="entry name" value="MAGNESIUM TRANSPORTER MRS2-2-RELATED"/>
    <property type="match status" value="1"/>
</dbReference>
<sequence>MVHVVPADPQAVVAVKKKAQSSRSWVLLDSTGETTVLDVDKYAIMHRVNIHARDLRILDPLLSYPSTILGRDGAIVLNLEHIKAIITSEEVLLRDPSDENVVPVVEELKRRLPPVNAIQQGQDYTGGQNDVEGDEDESPFEFRALEVALESICSFLAARTLELETAAYPALDELTSQISSRNLDRVRKLKSAMTRLTARVQKVRDELEQLLDDDDDMADLYLSRKLAGTSPVSGSGAANWYLASPPIGSKISRASRASIATARGDENDVEELEMLLEAYFMQIDGTLNKLTTLREYIDDTEDYINIQLDNHRNQLIQLELFLSSGTVCLSIYSLVAAIFGMNIPYTWDTNHGYMFKWVVIVSGIFCATLFILIMSYARLKGLVGS</sequence>
<keyword evidence="5 6" id="KW-0472">Membrane</keyword>
<keyword evidence="6" id="KW-0406">Ion transport</keyword>
<comment type="similarity">
    <text evidence="2 6">Belongs to the CorA metal ion transporter (MIT) (TC 1.A.35.5) family.</text>
</comment>
<proteinExistence type="inferred from homology"/>
<evidence type="ECO:0000256" key="6">
    <source>
        <dbReference type="RuleBase" id="RU366041"/>
    </source>
</evidence>